<name>E1JUS7_SOLFR</name>
<evidence type="ECO:0000313" key="1">
    <source>
        <dbReference type="EMBL" id="EFL51841.1"/>
    </source>
</evidence>
<reference evidence="1 2" key="1">
    <citation type="submission" date="2010-08" db="EMBL/GenBank/DDBJ databases">
        <title>The draft genome of Desulfovibrio fructosovorans JJ.</title>
        <authorList>
            <consortium name="US DOE Joint Genome Institute (JGI-PGF)"/>
            <person name="Lucas S."/>
            <person name="Copeland A."/>
            <person name="Lapidus A."/>
            <person name="Cheng J.-F."/>
            <person name="Bruce D."/>
            <person name="Goodwin L."/>
            <person name="Pitluck S."/>
            <person name="Land M.L."/>
            <person name="Hauser L."/>
            <person name="Chang Y.-J."/>
            <person name="Jeffries C."/>
            <person name="Wall J.D."/>
            <person name="Stahl D.A."/>
            <person name="Arkin A.P."/>
            <person name="Dehal P."/>
            <person name="Stolyar S.M."/>
            <person name="Hazen T.C."/>
            <person name="Woyke T.J."/>
        </authorList>
    </citation>
    <scope>NUCLEOTIDE SEQUENCE [LARGE SCALE GENOMIC DNA]</scope>
    <source>
        <strain evidence="1 2">JJ</strain>
    </source>
</reference>
<accession>E1JUS7</accession>
<sequence>MKEGYPSLGRFGMVTQIALLHRFTVLPGTDNNDMRFPARAGMFQSGNTLLKITHVFHPEKFPRG</sequence>
<organism evidence="1 2">
    <name type="scientific">Solidesulfovibrio fructosivorans JJ]</name>
    <dbReference type="NCBI Taxonomy" id="596151"/>
    <lineage>
        <taxon>Bacteria</taxon>
        <taxon>Pseudomonadati</taxon>
        <taxon>Thermodesulfobacteriota</taxon>
        <taxon>Desulfovibrionia</taxon>
        <taxon>Desulfovibrionales</taxon>
        <taxon>Desulfovibrionaceae</taxon>
        <taxon>Solidesulfovibrio</taxon>
    </lineage>
</organism>
<protein>
    <submittedName>
        <fullName evidence="1">Uncharacterized protein</fullName>
    </submittedName>
</protein>
<comment type="caution">
    <text evidence="1">The sequence shown here is derived from an EMBL/GenBank/DDBJ whole genome shotgun (WGS) entry which is preliminary data.</text>
</comment>
<gene>
    <name evidence="1" type="ORF">DesfrDRAFT_1376</name>
</gene>
<keyword evidence="2" id="KW-1185">Reference proteome</keyword>
<evidence type="ECO:0000313" key="2">
    <source>
        <dbReference type="Proteomes" id="UP000006250"/>
    </source>
</evidence>
<dbReference type="AlphaFoldDB" id="E1JUS7"/>
<proteinExistence type="predicted"/>
<dbReference type="EMBL" id="AECZ01000007">
    <property type="protein sequence ID" value="EFL51841.1"/>
    <property type="molecule type" value="Genomic_DNA"/>
</dbReference>
<dbReference type="STRING" id="596151.DesfrDRAFT_1376"/>
<dbReference type="Proteomes" id="UP000006250">
    <property type="component" value="Unassembled WGS sequence"/>
</dbReference>